<dbReference type="PANTHER" id="PTHR43130">
    <property type="entry name" value="ARAC-FAMILY TRANSCRIPTIONAL REGULATOR"/>
    <property type="match status" value="1"/>
</dbReference>
<evidence type="ECO:0000256" key="2">
    <source>
        <dbReference type="ARBA" id="ARBA00023125"/>
    </source>
</evidence>
<dbReference type="Proteomes" id="UP000186308">
    <property type="component" value="Unassembled WGS sequence"/>
</dbReference>
<evidence type="ECO:0000313" key="6">
    <source>
        <dbReference type="Proteomes" id="UP000186308"/>
    </source>
</evidence>
<dbReference type="SMART" id="SM00342">
    <property type="entry name" value="HTH_ARAC"/>
    <property type="match status" value="1"/>
</dbReference>
<dbReference type="PROSITE" id="PS00041">
    <property type="entry name" value="HTH_ARAC_FAMILY_1"/>
    <property type="match status" value="1"/>
</dbReference>
<dbReference type="InterPro" id="IPR002818">
    <property type="entry name" value="DJ-1/PfpI"/>
</dbReference>
<evidence type="ECO:0000256" key="3">
    <source>
        <dbReference type="ARBA" id="ARBA00023163"/>
    </source>
</evidence>
<dbReference type="InterPro" id="IPR029062">
    <property type="entry name" value="Class_I_gatase-like"/>
</dbReference>
<reference evidence="5 6" key="1">
    <citation type="submission" date="2017-01" db="EMBL/GenBank/DDBJ databases">
        <authorList>
            <person name="Varghese N."/>
            <person name="Submissions S."/>
        </authorList>
    </citation>
    <scope>NUCLEOTIDE SEQUENCE [LARGE SCALE GENOMIC DNA]</scope>
    <source>
        <strain evidence="5 6">ATCC 35905</strain>
    </source>
</reference>
<feature type="domain" description="HTH araC/xylS-type" evidence="4">
    <location>
        <begin position="221"/>
        <end position="319"/>
    </location>
</feature>
<organism evidence="5 6">
    <name type="scientific">Acidiphilium rubrum</name>
    <dbReference type="NCBI Taxonomy" id="526"/>
    <lineage>
        <taxon>Bacteria</taxon>
        <taxon>Pseudomonadati</taxon>
        <taxon>Pseudomonadota</taxon>
        <taxon>Alphaproteobacteria</taxon>
        <taxon>Acetobacterales</taxon>
        <taxon>Acidocellaceae</taxon>
        <taxon>Acidiphilium</taxon>
    </lineage>
</organism>
<sequence>MNIARLAHFGFLTLPDYSMIAVTSAIEALRMANRCAGRSIYSWTVYGLNDTPVAASNGMTMAPTAALDQPSRAAPPDLLFVCGGVDVRSVVGRPLLNALRRAARDGVPLGALCTGTFALAEAGLLDGYRCAVHWEDAASMRDAFPAIELVNELFVLDRNRLTCTGGIGPLDMMLYLIEAKLGRVVAEHVAVTFILDRIRTSGERQPIAAQDRARSDQPTLARAMTMIEDQINEPPKLTDIAARLGISLRQLQRLFRAHLGESPASFIKALRLQRAQAMLQAREMPVTEVAMACGFGSSAYFSSAYRAHFGYSPRAERQLRAIAAVSRSAMRLS</sequence>
<dbReference type="Pfam" id="PF01965">
    <property type="entry name" value="DJ-1_PfpI"/>
    <property type="match status" value="1"/>
</dbReference>
<evidence type="ECO:0000313" key="5">
    <source>
        <dbReference type="EMBL" id="SIQ84031.1"/>
    </source>
</evidence>
<evidence type="ECO:0000256" key="1">
    <source>
        <dbReference type="ARBA" id="ARBA00023015"/>
    </source>
</evidence>
<dbReference type="InterPro" id="IPR018060">
    <property type="entry name" value="HTH_AraC"/>
</dbReference>
<dbReference type="RefSeq" id="WP_076454505.1">
    <property type="nucleotide sequence ID" value="NZ_FTNE01000010.1"/>
</dbReference>
<keyword evidence="3" id="KW-0804">Transcription</keyword>
<dbReference type="OrthoDB" id="9793422at2"/>
<name>A0A8G2CKS4_ACIRU</name>
<gene>
    <name evidence="5" type="ORF">SAMN05421828_11078</name>
</gene>
<proteinExistence type="predicted"/>
<dbReference type="InterPro" id="IPR020449">
    <property type="entry name" value="Tscrpt_reg_AraC-type_HTH"/>
</dbReference>
<comment type="caution">
    <text evidence="5">The sequence shown here is derived from an EMBL/GenBank/DDBJ whole genome shotgun (WGS) entry which is preliminary data.</text>
</comment>
<dbReference type="Pfam" id="PF12833">
    <property type="entry name" value="HTH_18"/>
    <property type="match status" value="1"/>
</dbReference>
<accession>A0A8G2CKS4</accession>
<dbReference type="GO" id="GO:0043565">
    <property type="term" value="F:sequence-specific DNA binding"/>
    <property type="evidence" value="ECO:0007669"/>
    <property type="project" value="InterPro"/>
</dbReference>
<dbReference type="PANTHER" id="PTHR43130:SF3">
    <property type="entry name" value="HTH-TYPE TRANSCRIPTIONAL REGULATOR RV1931C"/>
    <property type="match status" value="1"/>
</dbReference>
<keyword evidence="2" id="KW-0238">DNA-binding</keyword>
<dbReference type="PRINTS" id="PR00032">
    <property type="entry name" value="HTHARAC"/>
</dbReference>
<dbReference type="PROSITE" id="PS01124">
    <property type="entry name" value="HTH_ARAC_FAMILY_2"/>
    <property type="match status" value="1"/>
</dbReference>
<dbReference type="Gene3D" id="1.10.10.60">
    <property type="entry name" value="Homeodomain-like"/>
    <property type="match status" value="1"/>
</dbReference>
<dbReference type="SUPFAM" id="SSF52317">
    <property type="entry name" value="Class I glutamine amidotransferase-like"/>
    <property type="match status" value="1"/>
</dbReference>
<dbReference type="AlphaFoldDB" id="A0A8G2CKS4"/>
<keyword evidence="6" id="KW-1185">Reference proteome</keyword>
<dbReference type="CDD" id="cd03136">
    <property type="entry name" value="GATase1_AraC_ArgR_like"/>
    <property type="match status" value="1"/>
</dbReference>
<protein>
    <submittedName>
        <fullName evidence="5">Transcriptional regulator, AraC family with amidase-like domain</fullName>
    </submittedName>
</protein>
<keyword evidence="1" id="KW-0805">Transcription regulation</keyword>
<dbReference type="InterPro" id="IPR018062">
    <property type="entry name" value="HTH_AraC-typ_CS"/>
</dbReference>
<dbReference type="SUPFAM" id="SSF46689">
    <property type="entry name" value="Homeodomain-like"/>
    <property type="match status" value="2"/>
</dbReference>
<dbReference type="Gene3D" id="3.40.50.880">
    <property type="match status" value="1"/>
</dbReference>
<evidence type="ECO:0000259" key="4">
    <source>
        <dbReference type="PROSITE" id="PS01124"/>
    </source>
</evidence>
<dbReference type="InterPro" id="IPR009057">
    <property type="entry name" value="Homeodomain-like_sf"/>
</dbReference>
<dbReference type="GO" id="GO:0003700">
    <property type="term" value="F:DNA-binding transcription factor activity"/>
    <property type="evidence" value="ECO:0007669"/>
    <property type="project" value="InterPro"/>
</dbReference>
<dbReference type="EMBL" id="FTNE01000010">
    <property type="protein sequence ID" value="SIQ84031.1"/>
    <property type="molecule type" value="Genomic_DNA"/>
</dbReference>
<dbReference type="InterPro" id="IPR052158">
    <property type="entry name" value="INH-QAR"/>
</dbReference>